<dbReference type="SUPFAM" id="SSF52047">
    <property type="entry name" value="RNI-like"/>
    <property type="match status" value="1"/>
</dbReference>
<feature type="non-terminal residue" evidence="2">
    <location>
        <position position="1"/>
    </location>
</feature>
<dbReference type="Pfam" id="PF12937">
    <property type="entry name" value="F-box-like"/>
    <property type="match status" value="1"/>
</dbReference>
<dbReference type="InterPro" id="IPR036047">
    <property type="entry name" value="F-box-like_dom_sf"/>
</dbReference>
<gene>
    <name evidence="2" type="ORF">FCALED_LOCUS6681</name>
</gene>
<sequence>MISLLPEDCLIDIFEYLRNDFKSLNSCVRVNRIWNESAISILWSNPWIIEEVNEKVKGQGKQIELIDIYISSLPQKSKNFLQQKGIVIPKFSQPFIYNYTSFMRTLNISYIEDCVWTWVTNQTNNSVRDFIQKVELIILHLLQLILKESGIRKIIAYYISSNKATLPQLVDILTKFPEFGTCFSHLQEIVCDSTLSIIPQVFEKLIPYSKMIKRIVIKKYEDSRELSNLIGTQAGLQELLIYHENYNYLIPFAKQEVFKGMILQSKNLLRLELYSFDFPIHTLGEFENLEELKLFRYGSSFITPESLAPLATISLKKLRKVSFHNWVLMHLESFANFFENTNEELREIVIRTNYTIADRQNTGKLINSIGVHCPKLVTLEVPGSPEDGHQLKTLLESCNKLQHISIYNINQKNKKNLKESEEGFNENLLQILTRHSSPNLNRLSISHIEFSMKDIESFLEYRSLISRPIIFHFNFGNDKKIKNLLN</sequence>
<name>A0A9N9BBV1_9GLOM</name>
<dbReference type="InterPro" id="IPR001810">
    <property type="entry name" value="F-box_dom"/>
</dbReference>
<organism evidence="2 3">
    <name type="scientific">Funneliformis caledonium</name>
    <dbReference type="NCBI Taxonomy" id="1117310"/>
    <lineage>
        <taxon>Eukaryota</taxon>
        <taxon>Fungi</taxon>
        <taxon>Fungi incertae sedis</taxon>
        <taxon>Mucoromycota</taxon>
        <taxon>Glomeromycotina</taxon>
        <taxon>Glomeromycetes</taxon>
        <taxon>Glomerales</taxon>
        <taxon>Glomeraceae</taxon>
        <taxon>Funneliformis</taxon>
    </lineage>
</organism>
<dbReference type="CDD" id="cd09917">
    <property type="entry name" value="F-box_SF"/>
    <property type="match status" value="1"/>
</dbReference>
<protein>
    <submittedName>
        <fullName evidence="2">15212_t:CDS:1</fullName>
    </submittedName>
</protein>
<feature type="domain" description="F-box" evidence="1">
    <location>
        <begin position="2"/>
        <end position="46"/>
    </location>
</feature>
<proteinExistence type="predicted"/>
<dbReference type="SUPFAM" id="SSF81383">
    <property type="entry name" value="F-box domain"/>
    <property type="match status" value="1"/>
</dbReference>
<evidence type="ECO:0000313" key="3">
    <source>
        <dbReference type="Proteomes" id="UP000789570"/>
    </source>
</evidence>
<evidence type="ECO:0000259" key="1">
    <source>
        <dbReference type="Pfam" id="PF12937"/>
    </source>
</evidence>
<keyword evidence="3" id="KW-1185">Reference proteome</keyword>
<reference evidence="2" key="1">
    <citation type="submission" date="2021-06" db="EMBL/GenBank/DDBJ databases">
        <authorList>
            <person name="Kallberg Y."/>
            <person name="Tangrot J."/>
            <person name="Rosling A."/>
        </authorList>
    </citation>
    <scope>NUCLEOTIDE SEQUENCE</scope>
    <source>
        <strain evidence="2">UK204</strain>
    </source>
</reference>
<dbReference type="InterPro" id="IPR032675">
    <property type="entry name" value="LRR_dom_sf"/>
</dbReference>
<comment type="caution">
    <text evidence="2">The sequence shown here is derived from an EMBL/GenBank/DDBJ whole genome shotgun (WGS) entry which is preliminary data.</text>
</comment>
<dbReference type="AlphaFoldDB" id="A0A9N9BBV1"/>
<dbReference type="Proteomes" id="UP000789570">
    <property type="component" value="Unassembled WGS sequence"/>
</dbReference>
<feature type="non-terminal residue" evidence="2">
    <location>
        <position position="486"/>
    </location>
</feature>
<dbReference type="EMBL" id="CAJVPQ010001639">
    <property type="protein sequence ID" value="CAG8562611.1"/>
    <property type="molecule type" value="Genomic_DNA"/>
</dbReference>
<evidence type="ECO:0000313" key="2">
    <source>
        <dbReference type="EMBL" id="CAG8562611.1"/>
    </source>
</evidence>
<dbReference type="OrthoDB" id="2331270at2759"/>
<dbReference type="Gene3D" id="3.80.10.10">
    <property type="entry name" value="Ribonuclease Inhibitor"/>
    <property type="match status" value="1"/>
</dbReference>
<accession>A0A9N9BBV1</accession>